<feature type="domain" description="Phosphogluconate dehydrogenase NAD-binding putative C-terminal" evidence="1">
    <location>
        <begin position="1"/>
        <end position="38"/>
    </location>
</feature>
<dbReference type="STRING" id="1314782.A0A165NRG4"/>
<dbReference type="InParanoid" id="A0A165NRG4"/>
<proteinExistence type="predicted"/>
<gene>
    <name evidence="2" type="ORF">NEOLEDRAFT_899327</name>
</gene>
<dbReference type="OrthoDB" id="9988102at2759"/>
<evidence type="ECO:0000259" key="1">
    <source>
        <dbReference type="Pfam" id="PF09130"/>
    </source>
</evidence>
<dbReference type="AlphaFoldDB" id="A0A165NRG4"/>
<reference evidence="2 3" key="1">
    <citation type="journal article" date="2016" name="Mol. Biol. Evol.">
        <title>Comparative Genomics of Early-Diverging Mushroom-Forming Fungi Provides Insights into the Origins of Lignocellulose Decay Capabilities.</title>
        <authorList>
            <person name="Nagy L.G."/>
            <person name="Riley R."/>
            <person name="Tritt A."/>
            <person name="Adam C."/>
            <person name="Daum C."/>
            <person name="Floudas D."/>
            <person name="Sun H."/>
            <person name="Yadav J.S."/>
            <person name="Pangilinan J."/>
            <person name="Larsson K.H."/>
            <person name="Matsuura K."/>
            <person name="Barry K."/>
            <person name="Labutti K."/>
            <person name="Kuo R."/>
            <person name="Ohm R.A."/>
            <person name="Bhattacharya S.S."/>
            <person name="Shirouzu T."/>
            <person name="Yoshinaga Y."/>
            <person name="Martin F.M."/>
            <person name="Grigoriev I.V."/>
            <person name="Hibbett D.S."/>
        </authorList>
    </citation>
    <scope>NUCLEOTIDE SEQUENCE [LARGE SCALE GENOMIC DNA]</scope>
    <source>
        <strain evidence="2 3">HHB14362 ss-1</strain>
    </source>
</reference>
<evidence type="ECO:0000313" key="3">
    <source>
        <dbReference type="Proteomes" id="UP000076761"/>
    </source>
</evidence>
<organism evidence="2 3">
    <name type="scientific">Neolentinus lepideus HHB14362 ss-1</name>
    <dbReference type="NCBI Taxonomy" id="1314782"/>
    <lineage>
        <taxon>Eukaryota</taxon>
        <taxon>Fungi</taxon>
        <taxon>Dikarya</taxon>
        <taxon>Basidiomycota</taxon>
        <taxon>Agaricomycotina</taxon>
        <taxon>Agaricomycetes</taxon>
        <taxon>Gloeophyllales</taxon>
        <taxon>Gloeophyllaceae</taxon>
        <taxon>Neolentinus</taxon>
    </lineage>
</organism>
<dbReference type="Pfam" id="PF09130">
    <property type="entry name" value="DUF1932"/>
    <property type="match status" value="1"/>
</dbReference>
<accession>A0A165NRG4</accession>
<name>A0A165NRG4_9AGAM</name>
<dbReference type="InterPro" id="IPR015814">
    <property type="entry name" value="Pgluconate_DH_NAD-bd_C"/>
</dbReference>
<dbReference type="Proteomes" id="UP000076761">
    <property type="component" value="Unassembled WGS sequence"/>
</dbReference>
<keyword evidence="3" id="KW-1185">Reference proteome</keyword>
<dbReference type="SUPFAM" id="SSF48179">
    <property type="entry name" value="6-phosphogluconate dehydrogenase C-terminal domain-like"/>
    <property type="match status" value="1"/>
</dbReference>
<dbReference type="EMBL" id="KV425628">
    <property type="protein sequence ID" value="KZT20000.1"/>
    <property type="molecule type" value="Genomic_DNA"/>
</dbReference>
<protein>
    <recommendedName>
        <fullName evidence="1">Phosphogluconate dehydrogenase NAD-binding putative C-terminal domain-containing protein</fullName>
    </recommendedName>
</protein>
<evidence type="ECO:0000313" key="2">
    <source>
        <dbReference type="EMBL" id="KZT20000.1"/>
    </source>
</evidence>
<sequence>MLPKAYRWVGEMEEISAFVGESGESDIHKGLASTFARIEKSLKGDGGDVEVLREFVEKGKKVLEERDGDVGKTVRGVQI</sequence>
<dbReference type="InterPro" id="IPR008927">
    <property type="entry name" value="6-PGluconate_DH-like_C_sf"/>
</dbReference>